<reference evidence="1" key="1">
    <citation type="submission" date="2022-07" db="EMBL/GenBank/DDBJ databases">
        <title>Phylogenomic reconstructions and comparative analyses of Kickxellomycotina fungi.</title>
        <authorList>
            <person name="Reynolds N.K."/>
            <person name="Stajich J.E."/>
            <person name="Barry K."/>
            <person name="Grigoriev I.V."/>
            <person name="Crous P."/>
            <person name="Smith M.E."/>
        </authorList>
    </citation>
    <scope>NUCLEOTIDE SEQUENCE</scope>
    <source>
        <strain evidence="1">CBS 109366</strain>
    </source>
</reference>
<name>A0ACC1JLG6_9FUNG</name>
<evidence type="ECO:0000313" key="2">
    <source>
        <dbReference type="Proteomes" id="UP001140234"/>
    </source>
</evidence>
<protein>
    <submittedName>
        <fullName evidence="1">Casein kinase 2 regulatory subunit</fullName>
    </submittedName>
</protein>
<comment type="caution">
    <text evidence="1">The sequence shown here is derived from an EMBL/GenBank/DDBJ whole genome shotgun (WGS) entry which is preliminary data.</text>
</comment>
<dbReference type="Proteomes" id="UP001140234">
    <property type="component" value="Unassembled WGS sequence"/>
</dbReference>
<dbReference type="EMBL" id="JANBUJ010003200">
    <property type="protein sequence ID" value="KAJ2761529.1"/>
    <property type="molecule type" value="Genomic_DNA"/>
</dbReference>
<evidence type="ECO:0000313" key="1">
    <source>
        <dbReference type="EMBL" id="KAJ2761529.1"/>
    </source>
</evidence>
<sequence>MADTPDSAREGSPGQDADALAGDLRGSEYHSGLDNTESEFDDEPYASDDTANLTWIAWFCSFKGHEYFCEVEEEFIEDDFNLTGLNQNVNYYMEALEMILEMDDDNDDPLDADEVEAIEGSAEVLYGMIHARYILTRNGLHQMADKYENGDFGVCPRYACNGTCVIPCGRTDVPERDSVKLFCPSCLDIYSPPSSRYQKIDGSYFGTSFPHIFFQAFPSYIPTTHAPIYKPLIYGFAISERSKAGPRMQWLRMRPEADASDAGYDDSVDSQSFVEAPDAAAPPEHAAPEHGAGGRGTGLGAGLGAGPGAGPSNAAAPSDGPGEGMDTGTDKAATSCASTPAPAADAVSPAVAPSSEARRKDSTASAAPAIAAA</sequence>
<organism evidence="1 2">
    <name type="scientific">Coemansia nantahalensis</name>
    <dbReference type="NCBI Taxonomy" id="2789366"/>
    <lineage>
        <taxon>Eukaryota</taxon>
        <taxon>Fungi</taxon>
        <taxon>Fungi incertae sedis</taxon>
        <taxon>Zoopagomycota</taxon>
        <taxon>Kickxellomycotina</taxon>
        <taxon>Kickxellomycetes</taxon>
        <taxon>Kickxellales</taxon>
        <taxon>Kickxellaceae</taxon>
        <taxon>Coemansia</taxon>
    </lineage>
</organism>
<keyword evidence="2" id="KW-1185">Reference proteome</keyword>
<gene>
    <name evidence="1" type="primary">CKB1</name>
    <name evidence="1" type="ORF">IWQ57_006024</name>
</gene>
<proteinExistence type="predicted"/>
<accession>A0ACC1JLG6</accession>